<reference evidence="4" key="1">
    <citation type="journal article" date="2023" name="Front. Microbiol.">
        <title>Genomic-based phylogenetic and metabolic analyses of the genus Natronomonas, and description of Natronomonas aquatica sp. nov.</title>
        <authorList>
            <person name="Garcia-Roldan A."/>
            <person name="Duran-Viseras A."/>
            <person name="de la Haba R.R."/>
            <person name="Corral P."/>
            <person name="Sanchez-Porro C."/>
            <person name="Ventosa A."/>
        </authorList>
    </citation>
    <scope>NUCLEOTIDE SEQUENCE</scope>
    <source>
        <strain evidence="4">F2-12</strain>
    </source>
</reference>
<dbReference type="EC" id="1.1.1.1" evidence="4"/>
<organism evidence="4 5">
    <name type="scientific">Natronomonas aquatica</name>
    <dbReference type="NCBI Taxonomy" id="2841590"/>
    <lineage>
        <taxon>Archaea</taxon>
        <taxon>Methanobacteriati</taxon>
        <taxon>Methanobacteriota</taxon>
        <taxon>Stenosarchaea group</taxon>
        <taxon>Halobacteria</taxon>
        <taxon>Halobacteriales</taxon>
        <taxon>Natronomonadaceae</taxon>
        <taxon>Natronomonas</taxon>
    </lineage>
</organism>
<keyword evidence="1 4" id="KW-0560">Oxidoreductase</keyword>
<feature type="domain" description="Alcohol dehydrogenase iron-type/glycerol dehydrogenase GldA" evidence="2">
    <location>
        <begin position="17"/>
        <end position="160"/>
    </location>
</feature>
<dbReference type="Proteomes" id="UP001139494">
    <property type="component" value="Unassembled WGS sequence"/>
</dbReference>
<dbReference type="Gene3D" id="3.40.50.1970">
    <property type="match status" value="1"/>
</dbReference>
<dbReference type="InterPro" id="IPR001670">
    <property type="entry name" value="ADH_Fe/GldA"/>
</dbReference>
<evidence type="ECO:0000313" key="4">
    <source>
        <dbReference type="EMBL" id="MCQ4332505.1"/>
    </source>
</evidence>
<dbReference type="InterPro" id="IPR039697">
    <property type="entry name" value="Alcohol_dehydrogenase_Fe"/>
</dbReference>
<dbReference type="InterPro" id="IPR056798">
    <property type="entry name" value="ADH_Fe_C"/>
</dbReference>
<feature type="domain" description="Fe-containing alcohol dehydrogenase-like C-terminal" evidence="3">
    <location>
        <begin position="206"/>
        <end position="390"/>
    </location>
</feature>
<dbReference type="GO" id="GO:0046872">
    <property type="term" value="F:metal ion binding"/>
    <property type="evidence" value="ECO:0007669"/>
    <property type="project" value="InterPro"/>
</dbReference>
<evidence type="ECO:0000256" key="1">
    <source>
        <dbReference type="ARBA" id="ARBA00023002"/>
    </source>
</evidence>
<dbReference type="PANTHER" id="PTHR11496">
    <property type="entry name" value="ALCOHOL DEHYDROGENASE"/>
    <property type="match status" value="1"/>
</dbReference>
<evidence type="ECO:0000259" key="3">
    <source>
        <dbReference type="Pfam" id="PF25137"/>
    </source>
</evidence>
<evidence type="ECO:0000259" key="2">
    <source>
        <dbReference type="Pfam" id="PF00465"/>
    </source>
</evidence>
<gene>
    <name evidence="4" type="ORF">KM295_03185</name>
</gene>
<dbReference type="Pfam" id="PF00465">
    <property type="entry name" value="Fe-ADH"/>
    <property type="match status" value="1"/>
</dbReference>
<dbReference type="Gene3D" id="1.20.1090.10">
    <property type="entry name" value="Dehydroquinate synthase-like - alpha domain"/>
    <property type="match status" value="1"/>
</dbReference>
<protein>
    <submittedName>
        <fullName evidence="4">Iron-containing alcohol dehydrogenase</fullName>
        <ecNumber evidence="4">1.1.1.1</ecNumber>
    </submittedName>
</protein>
<dbReference type="Pfam" id="PF25137">
    <property type="entry name" value="ADH_Fe_C"/>
    <property type="match status" value="1"/>
</dbReference>
<name>A0A9R1CRE7_9EURY</name>
<dbReference type="SUPFAM" id="SSF56796">
    <property type="entry name" value="Dehydroquinate synthase-like"/>
    <property type="match status" value="1"/>
</dbReference>
<evidence type="ECO:0000313" key="5">
    <source>
        <dbReference type="Proteomes" id="UP001139494"/>
    </source>
</evidence>
<dbReference type="CDD" id="cd14866">
    <property type="entry name" value="Fe-ADH-like"/>
    <property type="match status" value="1"/>
</dbReference>
<dbReference type="AlphaFoldDB" id="A0A9R1CRE7"/>
<proteinExistence type="predicted"/>
<dbReference type="RefSeq" id="WP_256028432.1">
    <property type="nucleotide sequence ID" value="NZ_JAHLKM010000002.1"/>
</dbReference>
<keyword evidence="5" id="KW-1185">Reference proteome</keyword>
<dbReference type="GO" id="GO:0004022">
    <property type="term" value="F:alcohol dehydrogenase (NAD+) activity"/>
    <property type="evidence" value="ECO:0007669"/>
    <property type="project" value="UniProtKB-EC"/>
</dbReference>
<dbReference type="PANTHER" id="PTHR11496:SF83">
    <property type="entry name" value="HYDROXYACID-OXOACID TRANSHYDROGENASE, MITOCHONDRIAL"/>
    <property type="match status" value="1"/>
</dbReference>
<sequence>MSRNPDAFSFSYRGCDILYGRGRIGDLGEILEAHGLERALVVCGSNVGANEALMDPITEGLGDRLAGVFDETTPAKRLGTACDVVDRIRGLEADVLVGVGGGSSLDIARQASVLAADGRTRADLEAAAREGTISGLEAAEPPIPTVVVPTTFAGADVSAGGSLVVLSAEESPNGQPITVSGESMPIADVADPEAFATSPRSALAGSAMNGFDKGIENLYARDGHPFSDAASIHGLEFLRTSLPRLSEADPAALDRAVAGILLVQYERRASIIHAFGHAFARRYPVQQGDVHAVMAPHVLRYVLREVPAVRWKLAAAFGVGTDGDPTDAVVAELTRVRDALDVPRNAGDLEGADRADIPALAEFTMNDWMMPQAPAALEPTAGELEAVLEEAW</sequence>
<dbReference type="EMBL" id="JAHLKM010000002">
    <property type="protein sequence ID" value="MCQ4332505.1"/>
    <property type="molecule type" value="Genomic_DNA"/>
</dbReference>
<comment type="caution">
    <text evidence="4">The sequence shown here is derived from an EMBL/GenBank/DDBJ whole genome shotgun (WGS) entry which is preliminary data.</text>
</comment>
<accession>A0A9R1CRE7</accession>